<dbReference type="EMBL" id="JAUSTT010000004">
    <property type="protein sequence ID" value="MDQ0175165.1"/>
    <property type="molecule type" value="Genomic_DNA"/>
</dbReference>
<dbReference type="Pfam" id="PF14173">
    <property type="entry name" value="ComGG"/>
    <property type="match status" value="1"/>
</dbReference>
<evidence type="ECO:0000313" key="3">
    <source>
        <dbReference type="Proteomes" id="UP001223586"/>
    </source>
</evidence>
<dbReference type="InterPro" id="IPR020372">
    <property type="entry name" value="Competence_ComGG"/>
</dbReference>
<reference evidence="2 3" key="1">
    <citation type="submission" date="2023-07" db="EMBL/GenBank/DDBJ databases">
        <title>Genomic Encyclopedia of Type Strains, Phase IV (KMG-IV): sequencing the most valuable type-strain genomes for metagenomic binning, comparative biology and taxonomic classification.</title>
        <authorList>
            <person name="Goeker M."/>
        </authorList>
    </citation>
    <scope>NUCLEOTIDE SEQUENCE [LARGE SCALE GENOMIC DNA]</scope>
    <source>
        <strain evidence="2 3">DSM 23837</strain>
    </source>
</reference>
<evidence type="ECO:0000313" key="2">
    <source>
        <dbReference type="EMBL" id="MDQ0175165.1"/>
    </source>
</evidence>
<keyword evidence="3" id="KW-1185">Reference proteome</keyword>
<sequence>MNERGGIFPFTLFFSFIILLIVAAAIEIYINDLLFIGEIEAYYQLETMAAHAIKKIQLEEEREGDQVTFKKGTFYFEEGYVLFEMEPTNKEAYTVTLLIENQLDHTMTKQLHYNKRERRMLER</sequence>
<protein>
    <recommendedName>
        <fullName evidence="4">Competence protein ComG</fullName>
    </recommendedName>
</protein>
<organism evidence="2 3">
    <name type="scientific">Bacillus chungangensis</name>
    <dbReference type="NCBI Taxonomy" id="587633"/>
    <lineage>
        <taxon>Bacteria</taxon>
        <taxon>Bacillati</taxon>
        <taxon>Bacillota</taxon>
        <taxon>Bacilli</taxon>
        <taxon>Bacillales</taxon>
        <taxon>Bacillaceae</taxon>
        <taxon>Bacillus</taxon>
    </lineage>
</organism>
<dbReference type="RefSeq" id="WP_307227228.1">
    <property type="nucleotide sequence ID" value="NZ_JAUSTT010000004.1"/>
</dbReference>
<proteinExistence type="predicted"/>
<accession>A0ABT9WPF4</accession>
<evidence type="ECO:0008006" key="4">
    <source>
        <dbReference type="Google" id="ProtNLM"/>
    </source>
</evidence>
<keyword evidence="1" id="KW-0812">Transmembrane</keyword>
<gene>
    <name evidence="2" type="ORF">J2S08_000999</name>
</gene>
<keyword evidence="1" id="KW-1133">Transmembrane helix</keyword>
<name>A0ABT9WPF4_9BACI</name>
<keyword evidence="1" id="KW-0472">Membrane</keyword>
<dbReference type="Proteomes" id="UP001223586">
    <property type="component" value="Unassembled WGS sequence"/>
</dbReference>
<evidence type="ECO:0000256" key="1">
    <source>
        <dbReference type="SAM" id="Phobius"/>
    </source>
</evidence>
<comment type="caution">
    <text evidence="2">The sequence shown here is derived from an EMBL/GenBank/DDBJ whole genome shotgun (WGS) entry which is preliminary data.</text>
</comment>
<feature type="transmembrane region" description="Helical" evidence="1">
    <location>
        <begin position="6"/>
        <end position="30"/>
    </location>
</feature>